<gene>
    <name evidence="9" type="ORF">ACFOSS_15885</name>
</gene>
<dbReference type="InterPro" id="IPR038766">
    <property type="entry name" value="Membrane_comp_ABC_pdt"/>
</dbReference>
<feature type="transmembrane region" description="Helical" evidence="6">
    <location>
        <begin position="467"/>
        <end position="484"/>
    </location>
</feature>
<keyword evidence="2" id="KW-1003">Cell membrane</keyword>
<reference evidence="10" key="1">
    <citation type="journal article" date="2019" name="Int. J. Syst. Evol. Microbiol.">
        <title>The Global Catalogue of Microorganisms (GCM) 10K type strain sequencing project: providing services to taxonomists for standard genome sequencing and annotation.</title>
        <authorList>
            <consortium name="The Broad Institute Genomics Platform"/>
            <consortium name="The Broad Institute Genome Sequencing Center for Infectious Disease"/>
            <person name="Wu L."/>
            <person name="Ma J."/>
        </authorList>
    </citation>
    <scope>NUCLEOTIDE SEQUENCE [LARGE SCALE GENOMIC DNA]</scope>
    <source>
        <strain evidence="10">CCUG 54939</strain>
    </source>
</reference>
<evidence type="ECO:0000256" key="3">
    <source>
        <dbReference type="ARBA" id="ARBA00022692"/>
    </source>
</evidence>
<dbReference type="PANTHER" id="PTHR30287">
    <property type="entry name" value="MEMBRANE COMPONENT OF PREDICTED ABC SUPERFAMILY METABOLITE UPTAKE TRANSPORTER"/>
    <property type="match status" value="1"/>
</dbReference>
<dbReference type="InterPro" id="IPR003838">
    <property type="entry name" value="ABC3_permease_C"/>
</dbReference>
<feature type="domain" description="MacB-like periplasmic core" evidence="8">
    <location>
        <begin position="36"/>
        <end position="197"/>
    </location>
</feature>
<dbReference type="InterPro" id="IPR025857">
    <property type="entry name" value="MacB_PCD"/>
</dbReference>
<dbReference type="Pfam" id="PF12704">
    <property type="entry name" value="MacB_PCD"/>
    <property type="match status" value="1"/>
</dbReference>
<comment type="caution">
    <text evidence="9">The sequence shown here is derived from an EMBL/GenBank/DDBJ whole genome shotgun (WGS) entry which is preliminary data.</text>
</comment>
<evidence type="ECO:0000256" key="1">
    <source>
        <dbReference type="ARBA" id="ARBA00004651"/>
    </source>
</evidence>
<feature type="transmembrane region" description="Helical" evidence="6">
    <location>
        <begin position="417"/>
        <end position="443"/>
    </location>
</feature>
<comment type="subcellular location">
    <subcellularLocation>
        <location evidence="1">Cell membrane</location>
        <topology evidence="1">Multi-pass membrane protein</topology>
    </subcellularLocation>
</comment>
<proteinExistence type="predicted"/>
<dbReference type="Pfam" id="PF02687">
    <property type="entry name" value="FtsX"/>
    <property type="match status" value="2"/>
</dbReference>
<keyword evidence="10" id="KW-1185">Reference proteome</keyword>
<evidence type="ECO:0000256" key="4">
    <source>
        <dbReference type="ARBA" id="ARBA00022989"/>
    </source>
</evidence>
<keyword evidence="4 6" id="KW-1133">Transmembrane helix</keyword>
<sequence>MSRLTTVASGPLTGLWPLAGRLAWREGRRGVLRGFVLALALAVASLLCVVLVADRLQQAIGSNSREFLAGDRVIESGTEIPARDWRDLPAGIAVSQTVGFSTMLFSGEQMQLASVRAIGAGYPWYGQLRLTPQRTPQVGEIWLSARLMALLQTRVGKSVELGNRQLTVAGVLDQAPDEGFSPFQLAPRALMHLDDLAAAGVILPGSRVEYRYQLRVPLSLQATLDASWPSRLQAGQKWLTPQQQGSAGSKALERSERFFRLAALIGVLLGALAMQIALQHFTSRQADQIALLKTLGASRRQLWCWMLTLLALLCGVAVLVGGAAGYLLHLLFVSSLGPLLPPDLPPPSWQPLLFAIGVTLFLTLLLALVPFSRLLGTPPLRVLRQDLDGRLPGWITWPFMLLGIGVLSWQFTGDVLLSLALLGGMLVLLIVLGAVAYAALWLLPRGRPGTGRALALAHLRRSRRQSLAQLSAIALAMLLLGLLWSSRAAILAEFDHRLSADVPNRFVINIAEADRQSLQQWLQAHGIAHSGLYPVVRGRLLSIGGEPVAQAEGEPGRPGVYRELTMTWLARQPAHNQVIAGEWWSAQGKGQVSVEQGVAERLGIRLGDRLRFNVEGREISARVSSLRKVNWEELQPNFFMIFSPDVLADYPASWLASMRVPSGDTQLEHSLVRAYPTLTLIDTDNIMQRLKQVLGQISQALGLMFALVAIAAVLVLFTQVQSAIAKRWHELVLMRTLGAATRQLNAMLYWEWLTSGALAGVAAAACCELIMLLVQPLWSELAWQPQPLLWISLPLLGMVLVLLAARSPMMTLLQAVLAGRLREVD</sequence>
<keyword evidence="3 6" id="KW-0812">Transmembrane</keyword>
<evidence type="ECO:0000256" key="6">
    <source>
        <dbReference type="SAM" id="Phobius"/>
    </source>
</evidence>
<evidence type="ECO:0000259" key="7">
    <source>
        <dbReference type="Pfam" id="PF02687"/>
    </source>
</evidence>
<feature type="transmembrane region" description="Helical" evidence="6">
    <location>
        <begin position="258"/>
        <end position="281"/>
    </location>
</feature>
<organism evidence="9 10">
    <name type="scientific">Pseudaeromonas sharmana</name>
    <dbReference type="NCBI Taxonomy" id="328412"/>
    <lineage>
        <taxon>Bacteria</taxon>
        <taxon>Pseudomonadati</taxon>
        <taxon>Pseudomonadota</taxon>
        <taxon>Gammaproteobacteria</taxon>
        <taxon>Aeromonadales</taxon>
        <taxon>Aeromonadaceae</taxon>
        <taxon>Pseudaeromonas</taxon>
    </lineage>
</organism>
<feature type="domain" description="ABC3 transporter permease C-terminal" evidence="7">
    <location>
        <begin position="703"/>
        <end position="806"/>
    </location>
</feature>
<evidence type="ECO:0000256" key="5">
    <source>
        <dbReference type="ARBA" id="ARBA00023136"/>
    </source>
</evidence>
<accession>A0ABV8CRV7</accession>
<dbReference type="PANTHER" id="PTHR30287:SF1">
    <property type="entry name" value="INNER MEMBRANE PROTEIN"/>
    <property type="match status" value="1"/>
</dbReference>
<feature type="domain" description="ABC3 transporter permease C-terminal" evidence="7">
    <location>
        <begin position="262"/>
        <end position="379"/>
    </location>
</feature>
<feature type="transmembrane region" description="Helical" evidence="6">
    <location>
        <begin position="391"/>
        <end position="411"/>
    </location>
</feature>
<feature type="transmembrane region" description="Helical" evidence="6">
    <location>
        <begin position="697"/>
        <end position="717"/>
    </location>
</feature>
<evidence type="ECO:0000313" key="9">
    <source>
        <dbReference type="EMBL" id="MFC3914925.1"/>
    </source>
</evidence>
<evidence type="ECO:0000259" key="8">
    <source>
        <dbReference type="Pfam" id="PF12704"/>
    </source>
</evidence>
<dbReference type="Proteomes" id="UP001595692">
    <property type="component" value="Unassembled WGS sequence"/>
</dbReference>
<feature type="transmembrane region" description="Helical" evidence="6">
    <location>
        <begin position="787"/>
        <end position="805"/>
    </location>
</feature>
<feature type="transmembrane region" description="Helical" evidence="6">
    <location>
        <begin position="752"/>
        <end position="775"/>
    </location>
</feature>
<feature type="transmembrane region" description="Helical" evidence="6">
    <location>
        <begin position="352"/>
        <end position="371"/>
    </location>
</feature>
<keyword evidence="5 6" id="KW-0472">Membrane</keyword>
<dbReference type="RefSeq" id="WP_377154445.1">
    <property type="nucleotide sequence ID" value="NZ_JBHSAF010000015.1"/>
</dbReference>
<evidence type="ECO:0000313" key="10">
    <source>
        <dbReference type="Proteomes" id="UP001595692"/>
    </source>
</evidence>
<dbReference type="EMBL" id="JBHSAF010000015">
    <property type="protein sequence ID" value="MFC3914925.1"/>
    <property type="molecule type" value="Genomic_DNA"/>
</dbReference>
<name>A0ABV8CRV7_9GAMM</name>
<evidence type="ECO:0000256" key="2">
    <source>
        <dbReference type="ARBA" id="ARBA00022475"/>
    </source>
</evidence>
<protein>
    <submittedName>
        <fullName evidence="9">ABC transporter permease</fullName>
    </submittedName>
</protein>
<feature type="transmembrane region" description="Helical" evidence="6">
    <location>
        <begin position="31"/>
        <end position="53"/>
    </location>
</feature>
<feature type="transmembrane region" description="Helical" evidence="6">
    <location>
        <begin position="302"/>
        <end position="332"/>
    </location>
</feature>